<evidence type="ECO:0000313" key="2">
    <source>
        <dbReference type="Proteomes" id="UP000035086"/>
    </source>
</evidence>
<organism evidence="1 2">
    <name type="scientific">Pandoraea pulmonicola</name>
    <dbReference type="NCBI Taxonomy" id="93221"/>
    <lineage>
        <taxon>Bacteria</taxon>
        <taxon>Pseudomonadati</taxon>
        <taxon>Pseudomonadota</taxon>
        <taxon>Betaproteobacteria</taxon>
        <taxon>Burkholderiales</taxon>
        <taxon>Burkholderiaceae</taxon>
        <taxon>Pandoraea</taxon>
    </lineage>
</organism>
<dbReference type="Proteomes" id="UP000035086">
    <property type="component" value="Chromosome"/>
</dbReference>
<keyword evidence="2" id="KW-1185">Reference proteome</keyword>
<dbReference type="EMBL" id="CP010310">
    <property type="protein sequence ID" value="AJC23058.2"/>
    <property type="molecule type" value="Genomic_DNA"/>
</dbReference>
<evidence type="ECO:0000313" key="1">
    <source>
        <dbReference type="EMBL" id="AJC23058.2"/>
    </source>
</evidence>
<reference evidence="1" key="1">
    <citation type="submission" date="2016-11" db="EMBL/GenBank/DDBJ databases">
        <title>Complete Genome Sequencing of Pandoraea pulmonicola DSM 16583.</title>
        <authorList>
            <person name="Chan K.-G."/>
        </authorList>
    </citation>
    <scope>NUCLEOTIDE SEQUENCE</scope>
    <source>
        <strain evidence="1">DSM 16583</strain>
    </source>
</reference>
<protein>
    <recommendedName>
        <fullName evidence="3">Sugar ABC transporter</fullName>
    </recommendedName>
</protein>
<gene>
    <name evidence="1" type="ORF">RO07_04455</name>
</gene>
<evidence type="ECO:0008006" key="3">
    <source>
        <dbReference type="Google" id="ProtNLM"/>
    </source>
</evidence>
<proteinExistence type="predicted"/>
<sequence>MECLMTVTAPRAQLCIWTNIDPAFEADFNRWYDREHMQERVAIPGFRFARRFKALHDTARPYLALYCTQDASVFTSEPYAQAFNHQTAWSLSNFARMQHTQRRVGTLDVEAGEGQGGMLAAFVLTEAVVQQARPRLAAQLAEIAQADGIVRATLQVTVPALSVSLTAKDAPLPPADAVVLIEGSDLAAVRASAEALAASHGIPAADVTRFAMLWRLGANGD</sequence>
<accession>A0ABN4EU57</accession>
<name>A0ABN4EU57_PANPU</name>